<protein>
    <recommendedName>
        <fullName evidence="1">non-specific serine/threonine protein kinase</fullName>
        <ecNumber evidence="1">2.7.11.1</ecNumber>
    </recommendedName>
</protein>
<dbReference type="EMBL" id="JACBYR010000001">
    <property type="protein sequence ID" value="NYE81720.1"/>
    <property type="molecule type" value="Genomic_DNA"/>
</dbReference>
<feature type="domain" description="KaiC" evidence="7">
    <location>
        <begin position="6"/>
        <end position="235"/>
    </location>
</feature>
<organism evidence="8 9">
    <name type="scientific">Pigmentiphaga litoralis</name>
    <dbReference type="NCBI Taxonomy" id="516702"/>
    <lineage>
        <taxon>Bacteria</taxon>
        <taxon>Pseudomonadati</taxon>
        <taxon>Pseudomonadota</taxon>
        <taxon>Betaproteobacteria</taxon>
        <taxon>Burkholderiales</taxon>
        <taxon>Alcaligenaceae</taxon>
        <taxon>Pigmentiphaga</taxon>
    </lineage>
</organism>
<gene>
    <name evidence="8" type="ORF">FHW18_000991</name>
</gene>
<evidence type="ECO:0000256" key="3">
    <source>
        <dbReference type="ARBA" id="ARBA00022679"/>
    </source>
</evidence>
<keyword evidence="6" id="KW-0378">Hydrolase</keyword>
<dbReference type="InterPro" id="IPR010624">
    <property type="entry name" value="KaiC_dom"/>
</dbReference>
<dbReference type="PIRSF" id="PIRSF039117">
    <property type="entry name" value="KaiC"/>
    <property type="match status" value="1"/>
</dbReference>
<dbReference type="GO" id="GO:0004674">
    <property type="term" value="F:protein serine/threonine kinase activity"/>
    <property type="evidence" value="ECO:0007669"/>
    <property type="project" value="UniProtKB-EC"/>
</dbReference>
<evidence type="ECO:0000256" key="6">
    <source>
        <dbReference type="ARBA" id="ARBA00022801"/>
    </source>
</evidence>
<dbReference type="EC" id="2.7.11.1" evidence="1"/>
<dbReference type="SUPFAM" id="SSF52540">
    <property type="entry name" value="P-loop containing nucleoside triphosphate hydrolases"/>
    <property type="match status" value="2"/>
</dbReference>
<dbReference type="AlphaFoldDB" id="A0A7Y9LLZ8"/>
<keyword evidence="5" id="KW-0418">Kinase</keyword>
<accession>A0A7Y9LLZ8</accession>
<feature type="domain" description="KaiC" evidence="7">
    <location>
        <begin position="241"/>
        <end position="480"/>
    </location>
</feature>
<name>A0A7Y9LLZ8_9BURK</name>
<dbReference type="InterPro" id="IPR003593">
    <property type="entry name" value="AAA+_ATPase"/>
</dbReference>
<dbReference type="RefSeq" id="WP_373563376.1">
    <property type="nucleotide sequence ID" value="NZ_JACBYR010000001.1"/>
</dbReference>
<dbReference type="PROSITE" id="PS51146">
    <property type="entry name" value="KAIC"/>
    <property type="match status" value="2"/>
</dbReference>
<dbReference type="Proteomes" id="UP000542125">
    <property type="component" value="Unassembled WGS sequence"/>
</dbReference>
<proteinExistence type="predicted"/>
<dbReference type="GO" id="GO:0016787">
    <property type="term" value="F:hydrolase activity"/>
    <property type="evidence" value="ECO:0007669"/>
    <property type="project" value="UniProtKB-KW"/>
</dbReference>
<sequence>MVNRLKRLKSNVPGLDDILCGGFVEGASYILRGRPGAGKTILANQVAFSQAREGNSVMYVTLLAESHERLFEALSTLDFYDAQHVGSNMTYVSLFQTLRSEGLDAVVTMLRKEMARRNPTMLVVDGLLTARDAADDSLDVKTFVAELQANAAFSRCTILLLTSAQPGDASPEHTMVDGVIELHEDYVGARTSRRLQVTKSRGSGALAGLHQYTITQTGMSVFPRLEALLAHPSMLDAAPPERLASGVDGLDDLIGGGIPAASVTLAMGPSGTGKTTLGLSFLKLATPEQPAVMLGFSESPQRLLRKATAIGIDLESLVASGAVTLLWRPLTESLADKLAYELLDAVAAVNACRVVVDGYSALERTILDKTRIVEFFSALGNELKGRGVTLLATWETRNLFGLSAESPTPEISGIVDNLLLLQQHPAGADLRRVVGILKIRDGVYPSSMYEIAVGQGGLHVRGKFDVSNPSVDELRAPAPRVE</sequence>
<dbReference type="PANTHER" id="PTHR42926:SF1">
    <property type="entry name" value="CIRCADIAN CLOCK OSCILLATOR PROTEIN KAIC 1"/>
    <property type="match status" value="1"/>
</dbReference>
<keyword evidence="3" id="KW-0808">Transferase</keyword>
<evidence type="ECO:0000313" key="8">
    <source>
        <dbReference type="EMBL" id="NYE81720.1"/>
    </source>
</evidence>
<evidence type="ECO:0000256" key="2">
    <source>
        <dbReference type="ARBA" id="ARBA00022553"/>
    </source>
</evidence>
<dbReference type="InterPro" id="IPR014774">
    <property type="entry name" value="KaiC-like_dom"/>
</dbReference>
<dbReference type="PANTHER" id="PTHR42926">
    <property type="match status" value="1"/>
</dbReference>
<dbReference type="GO" id="GO:0005524">
    <property type="term" value="F:ATP binding"/>
    <property type="evidence" value="ECO:0007669"/>
    <property type="project" value="InterPro"/>
</dbReference>
<keyword evidence="4" id="KW-0677">Repeat</keyword>
<dbReference type="SMART" id="SM00382">
    <property type="entry name" value="AAA"/>
    <property type="match status" value="2"/>
</dbReference>
<dbReference type="InterPro" id="IPR030665">
    <property type="entry name" value="KaiC"/>
</dbReference>
<keyword evidence="9" id="KW-1185">Reference proteome</keyword>
<evidence type="ECO:0000256" key="1">
    <source>
        <dbReference type="ARBA" id="ARBA00012513"/>
    </source>
</evidence>
<evidence type="ECO:0000313" key="9">
    <source>
        <dbReference type="Proteomes" id="UP000542125"/>
    </source>
</evidence>
<dbReference type="Gene3D" id="3.40.50.300">
    <property type="entry name" value="P-loop containing nucleotide triphosphate hydrolases"/>
    <property type="match status" value="2"/>
</dbReference>
<dbReference type="InterPro" id="IPR027417">
    <property type="entry name" value="P-loop_NTPase"/>
</dbReference>
<dbReference type="InterPro" id="IPR051347">
    <property type="entry name" value="Circadian_clock_KaiC-rel"/>
</dbReference>
<keyword evidence="2" id="KW-0597">Phosphoprotein</keyword>
<reference evidence="8 9" key="1">
    <citation type="submission" date="2020-07" db="EMBL/GenBank/DDBJ databases">
        <title>Genomic Encyclopedia of Type Strains, Phase IV (KMG-V): Genome sequencing to study the core and pangenomes of soil and plant-associated prokaryotes.</title>
        <authorList>
            <person name="Whitman W."/>
        </authorList>
    </citation>
    <scope>NUCLEOTIDE SEQUENCE [LARGE SCALE GENOMIC DNA]</scope>
    <source>
        <strain evidence="8 9">SAS40</strain>
    </source>
</reference>
<evidence type="ECO:0000256" key="4">
    <source>
        <dbReference type="ARBA" id="ARBA00022737"/>
    </source>
</evidence>
<evidence type="ECO:0000256" key="5">
    <source>
        <dbReference type="ARBA" id="ARBA00022777"/>
    </source>
</evidence>
<comment type="caution">
    <text evidence="8">The sequence shown here is derived from an EMBL/GenBank/DDBJ whole genome shotgun (WGS) entry which is preliminary data.</text>
</comment>
<dbReference type="Pfam" id="PF06745">
    <property type="entry name" value="ATPase"/>
    <property type="match status" value="2"/>
</dbReference>
<evidence type="ECO:0000259" key="7">
    <source>
        <dbReference type="PROSITE" id="PS51146"/>
    </source>
</evidence>